<evidence type="ECO:0000256" key="6">
    <source>
        <dbReference type="ARBA" id="ARBA00023242"/>
    </source>
</evidence>
<keyword evidence="6" id="KW-0539">Nucleus</keyword>
<keyword evidence="4" id="KW-0677">Repeat</keyword>
<evidence type="ECO:0000256" key="4">
    <source>
        <dbReference type="ARBA" id="ARBA00022737"/>
    </source>
</evidence>
<keyword evidence="9" id="KW-1185">Reference proteome</keyword>
<comment type="similarity">
    <text evidence="2">Belongs to the RRS1 family.</text>
</comment>
<dbReference type="Pfam" id="PF04939">
    <property type="entry name" value="RRS1"/>
    <property type="match status" value="1"/>
</dbReference>
<dbReference type="InterPro" id="IPR007023">
    <property type="entry name" value="Ribosom_reg"/>
</dbReference>
<organism evidence="8 9">
    <name type="scientific">Periplaneta americana</name>
    <name type="common">American cockroach</name>
    <name type="synonym">Blatta americana</name>
    <dbReference type="NCBI Taxonomy" id="6978"/>
    <lineage>
        <taxon>Eukaryota</taxon>
        <taxon>Metazoa</taxon>
        <taxon>Ecdysozoa</taxon>
        <taxon>Arthropoda</taxon>
        <taxon>Hexapoda</taxon>
        <taxon>Insecta</taxon>
        <taxon>Pterygota</taxon>
        <taxon>Neoptera</taxon>
        <taxon>Polyneoptera</taxon>
        <taxon>Dictyoptera</taxon>
        <taxon>Blattodea</taxon>
        <taxon>Blattoidea</taxon>
        <taxon>Blattidae</taxon>
        <taxon>Blattinae</taxon>
        <taxon>Periplaneta</taxon>
    </lineage>
</organism>
<evidence type="ECO:0000256" key="7">
    <source>
        <dbReference type="SAM" id="MobiDB-lite"/>
    </source>
</evidence>
<dbReference type="Proteomes" id="UP001148838">
    <property type="component" value="Unassembled WGS sequence"/>
</dbReference>
<evidence type="ECO:0000313" key="8">
    <source>
        <dbReference type="EMBL" id="KAJ4443829.1"/>
    </source>
</evidence>
<evidence type="ECO:0000256" key="3">
    <source>
        <dbReference type="ARBA" id="ARBA00022517"/>
    </source>
</evidence>
<evidence type="ECO:0000256" key="2">
    <source>
        <dbReference type="ARBA" id="ARBA00010077"/>
    </source>
</evidence>
<dbReference type="PANTHER" id="PTHR24198:SF195">
    <property type="entry name" value="DEATH DOMAIN-CONTAINING PROTEIN"/>
    <property type="match status" value="1"/>
</dbReference>
<dbReference type="InterPro" id="IPR036770">
    <property type="entry name" value="Ankyrin_rpt-contain_sf"/>
</dbReference>
<evidence type="ECO:0000313" key="9">
    <source>
        <dbReference type="Proteomes" id="UP001148838"/>
    </source>
</evidence>
<evidence type="ECO:0008006" key="10">
    <source>
        <dbReference type="Google" id="ProtNLM"/>
    </source>
</evidence>
<accession>A0ABQ8TBF2</accession>
<feature type="compositionally biased region" description="Basic residues" evidence="7">
    <location>
        <begin position="505"/>
        <end position="550"/>
    </location>
</feature>
<keyword evidence="5" id="KW-0040">ANK repeat</keyword>
<feature type="region of interest" description="Disordered" evidence="7">
    <location>
        <begin position="440"/>
        <end position="461"/>
    </location>
</feature>
<dbReference type="PANTHER" id="PTHR24198">
    <property type="entry name" value="ANKYRIN REPEAT AND PROTEIN KINASE DOMAIN-CONTAINING PROTEIN"/>
    <property type="match status" value="1"/>
</dbReference>
<sequence>MTKTGFPLGQVSGWDDDAEGVEEDRNPFQSNQKEILWAAENGELSVVRKLLMADPELINVKDKDGYTPLHRACYNDHEEIVDVYGLPPVRHKGVYALSVPILVLVTKPFLHYANHLVILKMSSTLCHPLMLQTSGSPRELGQGTLTPLHLAASNSYAKDTLQMLLLHPDIQSNLKNRSGITEIIIVFHARVMAEHVCNMDIVSQVLEKAAKEAEKFKPINVEKHLELEYDLGTLLAIDTNDLDIQQLKSDSSRDSYLKDLARDNTQLLLNKIWELPTERVEEAIVAKLPAPTFVLPREKPVPKPKPLTRWQKFAKEKGITKTKKSKLTWDETLQKWVPRYGFKRSVAEKEKNWLLPVPEKGDPYEDQFSKVANTKTEKVAKNEFQRLRNLAKAKNIKVPRLGFASTDKLNSKQLGEAISVAKISTASIGKFQDSLPKEKRAKNIGPLLPSGKKRKLAPLNSAEERKSNINILDGILNKKPKLDIEKAVNKMINTEQQERSEEKKTQKKGGGKRRSGGKKGRGAGKQRTGAKPKGGKGTRKPREKTGRKRR</sequence>
<comment type="subcellular location">
    <subcellularLocation>
        <location evidence="1">Nucleus</location>
    </subcellularLocation>
</comment>
<keyword evidence="3" id="KW-0690">Ribosome biogenesis</keyword>
<reference evidence="8 9" key="1">
    <citation type="journal article" date="2022" name="Allergy">
        <title>Genome assembly and annotation of Periplaneta americana reveal a comprehensive cockroach allergen profile.</title>
        <authorList>
            <person name="Wang L."/>
            <person name="Xiong Q."/>
            <person name="Saelim N."/>
            <person name="Wang L."/>
            <person name="Nong W."/>
            <person name="Wan A.T."/>
            <person name="Shi M."/>
            <person name="Liu X."/>
            <person name="Cao Q."/>
            <person name="Hui J.H.L."/>
            <person name="Sookrung N."/>
            <person name="Leung T.F."/>
            <person name="Tungtrongchitr A."/>
            <person name="Tsui S.K.W."/>
        </authorList>
    </citation>
    <scope>NUCLEOTIDE SEQUENCE [LARGE SCALE GENOMIC DNA]</scope>
    <source>
        <strain evidence="8">PWHHKU_190912</strain>
    </source>
</reference>
<dbReference type="EMBL" id="JAJSOF020000013">
    <property type="protein sequence ID" value="KAJ4443829.1"/>
    <property type="molecule type" value="Genomic_DNA"/>
</dbReference>
<protein>
    <recommendedName>
        <fullName evidence="10">Ribosome biogenesis regulatory protein</fullName>
    </recommendedName>
</protein>
<dbReference type="Pfam" id="PF12796">
    <property type="entry name" value="Ank_2"/>
    <property type="match status" value="1"/>
</dbReference>
<proteinExistence type="inferred from homology"/>
<name>A0ABQ8TBF2_PERAM</name>
<feature type="region of interest" description="Disordered" evidence="7">
    <location>
        <begin position="1"/>
        <end position="26"/>
    </location>
</feature>
<evidence type="ECO:0000256" key="1">
    <source>
        <dbReference type="ARBA" id="ARBA00004123"/>
    </source>
</evidence>
<evidence type="ECO:0000256" key="5">
    <source>
        <dbReference type="ARBA" id="ARBA00023043"/>
    </source>
</evidence>
<dbReference type="InterPro" id="IPR002110">
    <property type="entry name" value="Ankyrin_rpt"/>
</dbReference>
<comment type="caution">
    <text evidence="8">The sequence shown here is derived from an EMBL/GenBank/DDBJ whole genome shotgun (WGS) entry which is preliminary data.</text>
</comment>
<dbReference type="SUPFAM" id="SSF48403">
    <property type="entry name" value="Ankyrin repeat"/>
    <property type="match status" value="1"/>
</dbReference>
<feature type="region of interest" description="Disordered" evidence="7">
    <location>
        <begin position="493"/>
        <end position="550"/>
    </location>
</feature>
<dbReference type="Gene3D" id="1.25.40.20">
    <property type="entry name" value="Ankyrin repeat-containing domain"/>
    <property type="match status" value="1"/>
</dbReference>
<gene>
    <name evidence="8" type="ORF">ANN_05615</name>
</gene>